<name>A0A2I0BHH1_9ASPA</name>
<feature type="signal peptide" evidence="1">
    <location>
        <begin position="1"/>
        <end position="30"/>
    </location>
</feature>
<proteinExistence type="predicted"/>
<dbReference type="AlphaFoldDB" id="A0A2I0BHH1"/>
<dbReference type="EMBL" id="KZ451883">
    <property type="protein sequence ID" value="PKA67235.1"/>
    <property type="molecule type" value="Genomic_DNA"/>
</dbReference>
<gene>
    <name evidence="2" type="ORF">AXF42_Ash004727</name>
</gene>
<organism evidence="2 3">
    <name type="scientific">Apostasia shenzhenica</name>
    <dbReference type="NCBI Taxonomy" id="1088818"/>
    <lineage>
        <taxon>Eukaryota</taxon>
        <taxon>Viridiplantae</taxon>
        <taxon>Streptophyta</taxon>
        <taxon>Embryophyta</taxon>
        <taxon>Tracheophyta</taxon>
        <taxon>Spermatophyta</taxon>
        <taxon>Magnoliopsida</taxon>
        <taxon>Liliopsida</taxon>
        <taxon>Asparagales</taxon>
        <taxon>Orchidaceae</taxon>
        <taxon>Apostasioideae</taxon>
        <taxon>Apostasia</taxon>
    </lineage>
</organism>
<dbReference type="Proteomes" id="UP000236161">
    <property type="component" value="Unassembled WGS sequence"/>
</dbReference>
<protein>
    <submittedName>
        <fullName evidence="2">Uncharacterized protein</fullName>
    </submittedName>
</protein>
<evidence type="ECO:0000256" key="1">
    <source>
        <dbReference type="SAM" id="SignalP"/>
    </source>
</evidence>
<reference evidence="2 3" key="1">
    <citation type="journal article" date="2017" name="Nature">
        <title>The Apostasia genome and the evolution of orchids.</title>
        <authorList>
            <person name="Zhang G.Q."/>
            <person name="Liu K.W."/>
            <person name="Li Z."/>
            <person name="Lohaus R."/>
            <person name="Hsiao Y.Y."/>
            <person name="Niu S.C."/>
            <person name="Wang J.Y."/>
            <person name="Lin Y.C."/>
            <person name="Xu Q."/>
            <person name="Chen L.J."/>
            <person name="Yoshida K."/>
            <person name="Fujiwara S."/>
            <person name="Wang Z.W."/>
            <person name="Zhang Y.Q."/>
            <person name="Mitsuda N."/>
            <person name="Wang M."/>
            <person name="Liu G.H."/>
            <person name="Pecoraro L."/>
            <person name="Huang H.X."/>
            <person name="Xiao X.J."/>
            <person name="Lin M."/>
            <person name="Wu X.Y."/>
            <person name="Wu W.L."/>
            <person name="Chen Y.Y."/>
            <person name="Chang S.B."/>
            <person name="Sakamoto S."/>
            <person name="Ohme-Takagi M."/>
            <person name="Yagi M."/>
            <person name="Zeng S.J."/>
            <person name="Shen C.Y."/>
            <person name="Yeh C.M."/>
            <person name="Luo Y.B."/>
            <person name="Tsai W.C."/>
            <person name="Van de Peer Y."/>
            <person name="Liu Z.J."/>
        </authorList>
    </citation>
    <scope>NUCLEOTIDE SEQUENCE [LARGE SCALE GENOMIC DNA]</scope>
    <source>
        <strain evidence="3">cv. Shenzhen</strain>
        <tissue evidence="2">Stem</tissue>
    </source>
</reference>
<sequence>MASASRLLLSPMTHTVVLLLLLRLSMVAEAVDGWIDLDDKLNFGENIFDLLGRTAVGLMKNNEPRRMRTLKFLLCSYAAMKEIGDERTLFEVEFVGSLIMANEPRLVIVKVFFSKMIPMSVIGHRHYVDPKLLLSAVTRALYIGMVQIIRPNWITLNFLLRREEKMFEVISLLNPEPRQYVGEGWKGRNPASETLTSIWGLVGPAIRTLCATESNATQYLTYIEKDRIIQAVRQQLSTNSNFKQLINEFTNEQEVQVKAENKTSINAGFIKSNTKLLKEAGKTNEKGKENGFKEFLFSDAKLLGN</sequence>
<keyword evidence="3" id="KW-1185">Reference proteome</keyword>
<feature type="chain" id="PRO_5014131926" evidence="1">
    <location>
        <begin position="31"/>
        <end position="305"/>
    </location>
</feature>
<keyword evidence="1" id="KW-0732">Signal</keyword>
<evidence type="ECO:0000313" key="2">
    <source>
        <dbReference type="EMBL" id="PKA67235.1"/>
    </source>
</evidence>
<accession>A0A2I0BHH1</accession>
<evidence type="ECO:0000313" key="3">
    <source>
        <dbReference type="Proteomes" id="UP000236161"/>
    </source>
</evidence>